<dbReference type="EMBL" id="MPIN01000004">
    <property type="protein sequence ID" value="OJH39653.1"/>
    <property type="molecule type" value="Genomic_DNA"/>
</dbReference>
<gene>
    <name evidence="2" type="ORF">BON30_19405</name>
</gene>
<dbReference type="AlphaFoldDB" id="A0A1L9BBT1"/>
<comment type="caution">
    <text evidence="2">The sequence shown here is derived from an EMBL/GenBank/DDBJ whole genome shotgun (WGS) entry which is preliminary data.</text>
</comment>
<keyword evidence="3" id="KW-1185">Reference proteome</keyword>
<protein>
    <submittedName>
        <fullName evidence="2">Tat (Twin-arginine translocation) pathway signal sequence domain protein</fullName>
    </submittedName>
</protein>
<evidence type="ECO:0000313" key="2">
    <source>
        <dbReference type="EMBL" id="OJH39653.1"/>
    </source>
</evidence>
<dbReference type="OrthoDB" id="9146593at2"/>
<keyword evidence="1" id="KW-0732">Signal</keyword>
<proteinExistence type="predicted"/>
<feature type="signal peptide" evidence="1">
    <location>
        <begin position="1"/>
        <end position="32"/>
    </location>
</feature>
<dbReference type="RefSeq" id="WP_071899818.1">
    <property type="nucleotide sequence ID" value="NZ_MPIN01000004.1"/>
</dbReference>
<dbReference type="InterPro" id="IPR006311">
    <property type="entry name" value="TAT_signal"/>
</dbReference>
<name>A0A1L9BBT1_9BACT</name>
<dbReference type="STRING" id="83449.BON30_19405"/>
<dbReference type="InterPro" id="IPR011447">
    <property type="entry name" value="DUF1552"/>
</dbReference>
<reference evidence="3" key="1">
    <citation type="submission" date="2016-11" db="EMBL/GenBank/DDBJ databases">
        <authorList>
            <person name="Shukria A."/>
            <person name="Stevens D.C."/>
        </authorList>
    </citation>
    <scope>NUCLEOTIDE SEQUENCE [LARGE SCALE GENOMIC DNA]</scope>
    <source>
        <strain evidence="3">Cbfe23</strain>
    </source>
</reference>
<evidence type="ECO:0000256" key="1">
    <source>
        <dbReference type="SAM" id="SignalP"/>
    </source>
</evidence>
<evidence type="ECO:0000313" key="3">
    <source>
        <dbReference type="Proteomes" id="UP000182229"/>
    </source>
</evidence>
<sequence>MRRLGRRQFTAGIGATLLASPLVRLLNGEAQAATPTVAKRLIVFFTPNGTVHKHWRPTGTETSFTFAAGSILEPLNRLRSKLLVCDGLDFVGADNHDPGMAHMLTGSGTASSATAGMSIDQYIANKLGQGSRFKSLEFGVQTSLWGSSRSTRMSYSAPGVFVSPEDVPLNAYQRLFGTAGSSSGEAERLLRRRKSMLDVARTDLSALSTQVGSEERIKLEQHIEALRQTEQALAAASTTACSPGQAPAIIDAKANANFPTVGKMQMDLLVNALACGMTRVASLQWAHTIAPQVFTWAGASEAHHELSHKVDSNTAGVASFVKCERWFAEQFAYLIDALQARPDLSSTTGGTLLDSTIVVWAKELGDSRLHTCRSVPFILAGGSGTPFRFGRYLRYSSAPHQKLLTSVCQGMGLTLDTFGDASRSTGPLDGLV</sequence>
<dbReference type="Pfam" id="PF07586">
    <property type="entry name" value="HXXSHH"/>
    <property type="match status" value="1"/>
</dbReference>
<accession>A0A1L9BBT1</accession>
<reference evidence="2 3" key="2">
    <citation type="submission" date="2016-12" db="EMBL/GenBank/DDBJ databases">
        <title>Draft Genome Sequence of Cystobacter ferrugineus Strain Cbfe23.</title>
        <authorList>
            <person name="Akbar S."/>
            <person name="Dowd S.E."/>
            <person name="Stevens D.C."/>
        </authorList>
    </citation>
    <scope>NUCLEOTIDE SEQUENCE [LARGE SCALE GENOMIC DNA]</scope>
    <source>
        <strain evidence="2 3">Cbfe23</strain>
    </source>
</reference>
<dbReference type="Proteomes" id="UP000182229">
    <property type="component" value="Unassembled WGS sequence"/>
</dbReference>
<organism evidence="2 3">
    <name type="scientific">Cystobacter ferrugineus</name>
    <dbReference type="NCBI Taxonomy" id="83449"/>
    <lineage>
        <taxon>Bacteria</taxon>
        <taxon>Pseudomonadati</taxon>
        <taxon>Myxococcota</taxon>
        <taxon>Myxococcia</taxon>
        <taxon>Myxococcales</taxon>
        <taxon>Cystobacterineae</taxon>
        <taxon>Archangiaceae</taxon>
        <taxon>Cystobacter</taxon>
    </lineage>
</organism>
<dbReference type="PROSITE" id="PS51318">
    <property type="entry name" value="TAT"/>
    <property type="match status" value="1"/>
</dbReference>
<feature type="chain" id="PRO_5012882977" evidence="1">
    <location>
        <begin position="33"/>
        <end position="432"/>
    </location>
</feature>